<organism evidence="1 2">
    <name type="scientific">Marivirga lumbricoides</name>
    <dbReference type="NCBI Taxonomy" id="1046115"/>
    <lineage>
        <taxon>Bacteria</taxon>
        <taxon>Pseudomonadati</taxon>
        <taxon>Bacteroidota</taxon>
        <taxon>Cytophagia</taxon>
        <taxon>Cytophagales</taxon>
        <taxon>Marivirgaceae</taxon>
        <taxon>Marivirga</taxon>
    </lineage>
</organism>
<protein>
    <submittedName>
        <fullName evidence="1">Uncharacterized protein</fullName>
    </submittedName>
</protein>
<dbReference type="EMBL" id="BMEC01000005">
    <property type="protein sequence ID" value="GGC32503.1"/>
    <property type="molecule type" value="Genomic_DNA"/>
</dbReference>
<proteinExistence type="predicted"/>
<evidence type="ECO:0000313" key="2">
    <source>
        <dbReference type="Proteomes" id="UP000636010"/>
    </source>
</evidence>
<evidence type="ECO:0000313" key="1">
    <source>
        <dbReference type="EMBL" id="GGC32503.1"/>
    </source>
</evidence>
<accession>A0ABQ1M013</accession>
<name>A0ABQ1M013_9BACT</name>
<gene>
    <name evidence="1" type="ORF">GCM10011506_17460</name>
</gene>
<comment type="caution">
    <text evidence="1">The sequence shown here is derived from an EMBL/GenBank/DDBJ whole genome shotgun (WGS) entry which is preliminary data.</text>
</comment>
<keyword evidence="2" id="KW-1185">Reference proteome</keyword>
<reference evidence="2" key="1">
    <citation type="journal article" date="2019" name="Int. J. Syst. Evol. Microbiol.">
        <title>The Global Catalogue of Microorganisms (GCM) 10K type strain sequencing project: providing services to taxonomists for standard genome sequencing and annotation.</title>
        <authorList>
            <consortium name="The Broad Institute Genomics Platform"/>
            <consortium name="The Broad Institute Genome Sequencing Center for Infectious Disease"/>
            <person name="Wu L."/>
            <person name="Ma J."/>
        </authorList>
    </citation>
    <scope>NUCLEOTIDE SEQUENCE [LARGE SCALE GENOMIC DNA]</scope>
    <source>
        <strain evidence="2">CGMCC 1.10832</strain>
    </source>
</reference>
<dbReference type="RefSeq" id="WP_188462416.1">
    <property type="nucleotide sequence ID" value="NZ_BAABHU010000005.1"/>
</dbReference>
<sequence>MKNLRSLVFVFLICLLGCKDDEITLANETLRVSASLDELLEVDYFDSNSIEYKYTAEDIEVIENTNLDIFYIKNQKFQVQVKNSVYNNPYSRKSSITKILMITPVSDNQTTTSIRTWANIVRINSTTGETIDSKLTVNTGSLQDVVQSSSSLRGGSNDTYWVTGKVERLTVGNGTSIIVELLEESQQLVQTNCSQESIARCNSTYVPNSTFYPDVYINIGCDD</sequence>
<dbReference type="Proteomes" id="UP000636010">
    <property type="component" value="Unassembled WGS sequence"/>
</dbReference>